<evidence type="ECO:0000313" key="3">
    <source>
        <dbReference type="Proteomes" id="UP000193380"/>
    </source>
</evidence>
<dbReference type="PANTHER" id="PTHR23022">
    <property type="entry name" value="TRANSPOSABLE ELEMENT-RELATED"/>
    <property type="match status" value="1"/>
</dbReference>
<reference evidence="2" key="2">
    <citation type="submission" date="2014-03" db="EMBL/GenBank/DDBJ databases">
        <authorList>
            <person name="Genoscope - CEA"/>
        </authorList>
    </citation>
    <scope>NUCLEOTIDE SEQUENCE</scope>
</reference>
<accession>A0A060XDG1</accession>
<dbReference type="EMBL" id="FR905237">
    <property type="protein sequence ID" value="CDQ77516.1"/>
    <property type="molecule type" value="Genomic_DNA"/>
</dbReference>
<dbReference type="STRING" id="8022.A0A060XDG1"/>
<gene>
    <name evidence="2" type="ORF">GSONMT00012430001</name>
</gene>
<dbReference type="GO" id="GO:0003676">
    <property type="term" value="F:nucleic acid binding"/>
    <property type="evidence" value="ECO:0007669"/>
    <property type="project" value="InterPro"/>
</dbReference>
<proteinExistence type="predicted"/>
<dbReference type="InterPro" id="IPR038717">
    <property type="entry name" value="Tc1-like_DDE_dom"/>
</dbReference>
<dbReference type="Proteomes" id="UP000193380">
    <property type="component" value="Unassembled WGS sequence"/>
</dbReference>
<sequence>MAWCQEGQQSHSSLGKASGTHWYSAKGTGIGLLRTGVKSFSLNPNFQMVWGIGKKLVRRRQGERYHQSCVIPTLKHSETIWLWGCFSTKGVGSLTILHTNTAMNNEWYQHILREQLLPTIQEQFGDEQCLFQHDGAPCHKATKWLGEQNTDPWPGNSPDLNPIKNVWSILKRRVDKQKPTNSDILQALLMQEWAAFSQDVAQKFIDSMPDCRGLEKEGADTANIDSLHQLHVIVKSFSIP</sequence>
<name>A0A060XDG1_ONCMY</name>
<evidence type="ECO:0000259" key="1">
    <source>
        <dbReference type="Pfam" id="PF13358"/>
    </source>
</evidence>
<dbReference type="PANTHER" id="PTHR23022:SF135">
    <property type="entry name" value="SI:DKEY-77F5.3"/>
    <property type="match status" value="1"/>
</dbReference>
<evidence type="ECO:0000313" key="2">
    <source>
        <dbReference type="EMBL" id="CDQ77516.1"/>
    </source>
</evidence>
<protein>
    <recommendedName>
        <fullName evidence="1">Tc1-like transposase DDE domain-containing protein</fullName>
    </recommendedName>
</protein>
<reference evidence="2" key="1">
    <citation type="journal article" date="2014" name="Nat. Commun.">
        <title>The rainbow trout genome provides novel insights into evolution after whole-genome duplication in vertebrates.</title>
        <authorList>
            <person name="Berthelot C."/>
            <person name="Brunet F."/>
            <person name="Chalopin D."/>
            <person name="Juanchich A."/>
            <person name="Bernard M."/>
            <person name="Noel B."/>
            <person name="Bento P."/>
            <person name="Da Silva C."/>
            <person name="Labadie K."/>
            <person name="Alberti A."/>
            <person name="Aury J.M."/>
            <person name="Louis A."/>
            <person name="Dehais P."/>
            <person name="Bardou P."/>
            <person name="Montfort J."/>
            <person name="Klopp C."/>
            <person name="Cabau C."/>
            <person name="Gaspin C."/>
            <person name="Thorgaard G.H."/>
            <person name="Boussaha M."/>
            <person name="Quillet E."/>
            <person name="Guyomard R."/>
            <person name="Galiana D."/>
            <person name="Bobe J."/>
            <person name="Volff J.N."/>
            <person name="Genet C."/>
            <person name="Wincker P."/>
            <person name="Jaillon O."/>
            <person name="Roest Crollius H."/>
            <person name="Guiguen Y."/>
        </authorList>
    </citation>
    <scope>NUCLEOTIDE SEQUENCE [LARGE SCALE GENOMIC DNA]</scope>
</reference>
<dbReference type="Pfam" id="PF13358">
    <property type="entry name" value="DDE_3"/>
    <property type="match status" value="1"/>
</dbReference>
<dbReference type="AlphaFoldDB" id="A0A060XDG1"/>
<dbReference type="InterPro" id="IPR036397">
    <property type="entry name" value="RNaseH_sf"/>
</dbReference>
<organism evidence="2 3">
    <name type="scientific">Oncorhynchus mykiss</name>
    <name type="common">Rainbow trout</name>
    <name type="synonym">Salmo gairdneri</name>
    <dbReference type="NCBI Taxonomy" id="8022"/>
    <lineage>
        <taxon>Eukaryota</taxon>
        <taxon>Metazoa</taxon>
        <taxon>Chordata</taxon>
        <taxon>Craniata</taxon>
        <taxon>Vertebrata</taxon>
        <taxon>Euteleostomi</taxon>
        <taxon>Actinopterygii</taxon>
        <taxon>Neopterygii</taxon>
        <taxon>Teleostei</taxon>
        <taxon>Protacanthopterygii</taxon>
        <taxon>Salmoniformes</taxon>
        <taxon>Salmonidae</taxon>
        <taxon>Salmoninae</taxon>
        <taxon>Oncorhynchus</taxon>
    </lineage>
</organism>
<dbReference type="Gene3D" id="3.30.420.10">
    <property type="entry name" value="Ribonuclease H-like superfamily/Ribonuclease H"/>
    <property type="match status" value="1"/>
</dbReference>
<dbReference type="PaxDb" id="8022-A0A060XDG1"/>
<feature type="domain" description="Tc1-like transposase DDE" evidence="1">
    <location>
        <begin position="63"/>
        <end position="181"/>
    </location>
</feature>
<dbReference type="InterPro" id="IPR052338">
    <property type="entry name" value="Transposase_5"/>
</dbReference>